<keyword evidence="2" id="KW-0614">Plasmid</keyword>
<accession>A0A024EL71</accession>
<dbReference type="Proteomes" id="UP000026913">
    <property type="component" value="Plasmid unnamed"/>
</dbReference>
<gene>
    <name evidence="1" type="ORF">OU5_P0079</name>
    <name evidence="2" type="ORF">OU5_P0109</name>
</gene>
<dbReference type="HOGENOM" id="CLU_3047038_0_0_6"/>
<dbReference type="AlphaFoldDB" id="A0A024EL71"/>
<proteinExistence type="predicted"/>
<evidence type="ECO:0000313" key="2">
    <source>
        <dbReference type="EMBL" id="AHZ73361.1"/>
    </source>
</evidence>
<sequence length="54" mass="6021">MQLNLTFADLPPDDDSLWEQLDQTTRQAVIDSLAQAIAKVVTGNDPIHRENADE</sequence>
<dbReference type="EMBL" id="CP005961">
    <property type="protein sequence ID" value="AHZ73361.1"/>
    <property type="molecule type" value="Genomic_DNA"/>
</dbReference>
<name>A0A024EL71_9PSED</name>
<organism evidence="2 3">
    <name type="scientific">Pseudomonas mandelii JR-1</name>
    <dbReference type="NCBI Taxonomy" id="1147786"/>
    <lineage>
        <taxon>Bacteria</taxon>
        <taxon>Pseudomonadati</taxon>
        <taxon>Pseudomonadota</taxon>
        <taxon>Gammaproteobacteria</taxon>
        <taxon>Pseudomonadales</taxon>
        <taxon>Pseudomonadaceae</taxon>
        <taxon>Pseudomonas</taxon>
    </lineage>
</organism>
<dbReference type="EMBL" id="CP005961">
    <property type="protein sequence ID" value="AHZ73331.1"/>
    <property type="molecule type" value="Genomic_DNA"/>
</dbReference>
<geneLocation type="plasmid" evidence="3"/>
<dbReference type="KEGG" id="pman:OU5_P0109"/>
<protein>
    <submittedName>
        <fullName evidence="2">Uncharacterized protein</fullName>
    </submittedName>
</protein>
<evidence type="ECO:0000313" key="3">
    <source>
        <dbReference type="Proteomes" id="UP000026913"/>
    </source>
</evidence>
<dbReference type="RefSeq" id="WP_157687042.1">
    <property type="nucleotide sequence ID" value="NZ_CP005961.1"/>
</dbReference>
<reference evidence="2 3" key="1">
    <citation type="journal article" date="2012" name="J. Bacteriol.">
        <title>Genome sequence of cold-adapted Pseudomonas mandelii strain JR-1.</title>
        <authorList>
            <person name="Jang S.H."/>
            <person name="Kim J."/>
            <person name="Kim J."/>
            <person name="Hong S."/>
            <person name="Lee C."/>
        </authorList>
    </citation>
    <scope>NUCLEOTIDE SEQUENCE [LARGE SCALE GENOMIC DNA]</scope>
    <source>
        <strain evidence="2 3">JR-1</strain>
        <plasmid evidence="3">Plasmid</plasmid>
        <plasmid evidence="2">unnamed</plasmid>
    </source>
</reference>
<evidence type="ECO:0000313" key="1">
    <source>
        <dbReference type="EMBL" id="AHZ73331.1"/>
    </source>
</evidence>
<geneLocation type="plasmid" evidence="2">
    <name>unnamed</name>
</geneLocation>
<dbReference type="KEGG" id="pman:OU5_P0079"/>